<evidence type="ECO:0000256" key="1">
    <source>
        <dbReference type="SAM" id="MobiDB-lite"/>
    </source>
</evidence>
<name>A0A941CZP1_9CAUL</name>
<sequence>MAVLYRNPDHTVLNATRARQGRFGRHVFWVLLVSTALAAMALFGAWTWQADNLASTEVNNGKQPADAQAFSAGAPAENTLQKTPDAPR</sequence>
<dbReference type="RefSeq" id="WP_215338119.1">
    <property type="nucleotide sequence ID" value="NZ_JAGSGD010000001.1"/>
</dbReference>
<comment type="caution">
    <text evidence="3">The sequence shown here is derived from an EMBL/GenBank/DDBJ whole genome shotgun (WGS) entry which is preliminary data.</text>
</comment>
<evidence type="ECO:0000313" key="4">
    <source>
        <dbReference type="Proteomes" id="UP000622580"/>
    </source>
</evidence>
<accession>A0A941CZP1</accession>
<reference evidence="3" key="1">
    <citation type="submission" date="2021-04" db="EMBL/GenBank/DDBJ databases">
        <title>Draft genome assembly of strain Phenylobacterium sp. 20VBR1 using MiniION and Illumina platforms.</title>
        <authorList>
            <person name="Thomas F.A."/>
            <person name="Krishnan K.P."/>
            <person name="Sinha R.K."/>
        </authorList>
    </citation>
    <scope>NUCLEOTIDE SEQUENCE</scope>
    <source>
        <strain evidence="3">20VBR1</strain>
    </source>
</reference>
<dbReference type="Proteomes" id="UP000622580">
    <property type="component" value="Unassembled WGS sequence"/>
</dbReference>
<feature type="transmembrane region" description="Helical" evidence="2">
    <location>
        <begin position="27"/>
        <end position="48"/>
    </location>
</feature>
<proteinExistence type="predicted"/>
<gene>
    <name evidence="3" type="ORF">JKL49_02455</name>
</gene>
<organism evidence="3 4">
    <name type="scientific">Phenylobacterium glaciei</name>
    <dbReference type="NCBI Taxonomy" id="2803784"/>
    <lineage>
        <taxon>Bacteria</taxon>
        <taxon>Pseudomonadati</taxon>
        <taxon>Pseudomonadota</taxon>
        <taxon>Alphaproteobacteria</taxon>
        <taxon>Caulobacterales</taxon>
        <taxon>Caulobacteraceae</taxon>
        <taxon>Phenylobacterium</taxon>
    </lineage>
</organism>
<keyword evidence="2" id="KW-0472">Membrane</keyword>
<evidence type="ECO:0000313" key="3">
    <source>
        <dbReference type="EMBL" id="MBR7618238.1"/>
    </source>
</evidence>
<feature type="region of interest" description="Disordered" evidence="1">
    <location>
        <begin position="58"/>
        <end position="88"/>
    </location>
</feature>
<dbReference type="AlphaFoldDB" id="A0A941CZP1"/>
<keyword evidence="2" id="KW-0812">Transmembrane</keyword>
<keyword evidence="4" id="KW-1185">Reference proteome</keyword>
<protein>
    <submittedName>
        <fullName evidence="3">Uncharacterized protein</fullName>
    </submittedName>
</protein>
<keyword evidence="2" id="KW-1133">Transmembrane helix</keyword>
<evidence type="ECO:0000256" key="2">
    <source>
        <dbReference type="SAM" id="Phobius"/>
    </source>
</evidence>
<dbReference type="EMBL" id="JAGSGD010000001">
    <property type="protein sequence ID" value="MBR7618238.1"/>
    <property type="molecule type" value="Genomic_DNA"/>
</dbReference>